<evidence type="ECO:0000256" key="5">
    <source>
        <dbReference type="SAM" id="MobiDB-lite"/>
    </source>
</evidence>
<feature type="region of interest" description="Disordered" evidence="5">
    <location>
        <begin position="1"/>
        <end position="21"/>
    </location>
</feature>
<reference evidence="7" key="1">
    <citation type="submission" date="2022-04" db="EMBL/GenBank/DDBJ databases">
        <title>Tomato heritable bacteria conferring resistance against bacterial wilt.</title>
        <authorList>
            <person name="Yin J."/>
        </authorList>
    </citation>
    <scope>NUCLEOTIDE SEQUENCE</scope>
    <source>
        <strain evidence="7">Cra20</strain>
    </source>
</reference>
<feature type="transmembrane region" description="Helical" evidence="6">
    <location>
        <begin position="197"/>
        <end position="220"/>
    </location>
</feature>
<feature type="transmembrane region" description="Helical" evidence="6">
    <location>
        <begin position="84"/>
        <end position="109"/>
    </location>
</feature>
<evidence type="ECO:0000256" key="2">
    <source>
        <dbReference type="ARBA" id="ARBA00022692"/>
    </source>
</evidence>
<evidence type="ECO:0000256" key="3">
    <source>
        <dbReference type="ARBA" id="ARBA00022989"/>
    </source>
</evidence>
<evidence type="ECO:0000256" key="4">
    <source>
        <dbReference type="ARBA" id="ARBA00023136"/>
    </source>
</evidence>
<dbReference type="PANTHER" id="PTHR30520:SF2">
    <property type="entry name" value="INNER MEMBRANE PROTEIN YFDC"/>
    <property type="match status" value="1"/>
</dbReference>
<evidence type="ECO:0000313" key="7">
    <source>
        <dbReference type="EMBL" id="MDT8757128.1"/>
    </source>
</evidence>
<protein>
    <submittedName>
        <fullName evidence="7">Formate/nitrite transporter family protein</fullName>
    </submittedName>
</protein>
<gene>
    <name evidence="7" type="ORF">MZO42_00310</name>
</gene>
<comment type="subcellular location">
    <subcellularLocation>
        <location evidence="1">Membrane</location>
        <topology evidence="1">Multi-pass membrane protein</topology>
    </subcellularLocation>
</comment>
<accession>A0ABU3MY33</accession>
<organism evidence="7">
    <name type="scientific">Sphingomonas psychrotolerans</name>
    <dbReference type="NCBI Taxonomy" id="1327635"/>
    <lineage>
        <taxon>Bacteria</taxon>
        <taxon>Pseudomonadati</taxon>
        <taxon>Pseudomonadota</taxon>
        <taxon>Alphaproteobacteria</taxon>
        <taxon>Sphingomonadales</taxon>
        <taxon>Sphingomonadaceae</taxon>
        <taxon>Sphingomonas</taxon>
    </lineage>
</organism>
<feature type="transmembrane region" description="Helical" evidence="6">
    <location>
        <begin position="240"/>
        <end position="260"/>
    </location>
</feature>
<feature type="transmembrane region" description="Helical" evidence="6">
    <location>
        <begin position="172"/>
        <end position="190"/>
    </location>
</feature>
<dbReference type="Gene3D" id="1.20.1080.10">
    <property type="entry name" value="Glycerol uptake facilitator protein"/>
    <property type="match status" value="1"/>
</dbReference>
<sequence length="270" mass="28112">MADAKAQSEEQEAEERSAPSARVVYDAVSKQGEDELNRPVSSLFWSGFAAGVAIMASVSASGALHHYLPEAPWREAVTSLGYPLGFLIVILGRLQLFTEHTTVAVLPLARRPSAGLALQVARLWAAVFVANVVGAATVAALAVFGRVQAAAILDGMVAVSAKLLERTPIETLMQAIPAGFLVASIAWIRSATEGSGFWVVLAITYGIALCGFAHVVAGAAEAFVLLWHGEAGLGWTLGGFLLPALLGNIIGGTGLFALLAHAQVKDEIDG</sequence>
<feature type="transmembrane region" description="Helical" evidence="6">
    <location>
        <begin position="121"/>
        <end position="144"/>
    </location>
</feature>
<dbReference type="Pfam" id="PF01226">
    <property type="entry name" value="Form_Nir_trans"/>
    <property type="match status" value="1"/>
</dbReference>
<comment type="caution">
    <text evidence="7">The sequence shown here is derived from an EMBL/GenBank/DDBJ whole genome shotgun (WGS) entry which is preliminary data.</text>
</comment>
<dbReference type="PANTHER" id="PTHR30520">
    <property type="entry name" value="FORMATE TRANSPORTER-RELATED"/>
    <property type="match status" value="1"/>
</dbReference>
<keyword evidence="4 6" id="KW-0472">Membrane</keyword>
<evidence type="ECO:0000256" key="1">
    <source>
        <dbReference type="ARBA" id="ARBA00004141"/>
    </source>
</evidence>
<name>A0ABU3MY33_9SPHN</name>
<keyword evidence="3 6" id="KW-1133">Transmembrane helix</keyword>
<evidence type="ECO:0000256" key="6">
    <source>
        <dbReference type="SAM" id="Phobius"/>
    </source>
</evidence>
<proteinExistence type="predicted"/>
<keyword evidence="2 6" id="KW-0812">Transmembrane</keyword>
<feature type="transmembrane region" description="Helical" evidence="6">
    <location>
        <begin position="43"/>
        <end position="64"/>
    </location>
</feature>
<dbReference type="InterPro" id="IPR000292">
    <property type="entry name" value="For/NO2_transpt"/>
</dbReference>
<dbReference type="InterPro" id="IPR023271">
    <property type="entry name" value="Aquaporin-like"/>
</dbReference>
<dbReference type="EMBL" id="JALMLT010000001">
    <property type="protein sequence ID" value="MDT8757128.1"/>
    <property type="molecule type" value="Genomic_DNA"/>
</dbReference>